<dbReference type="Proteomes" id="UP000703269">
    <property type="component" value="Unassembled WGS sequence"/>
</dbReference>
<proteinExistence type="predicted"/>
<accession>A0A9P3GK91</accession>
<dbReference type="SUPFAM" id="SSF52047">
    <property type="entry name" value="RNI-like"/>
    <property type="match status" value="1"/>
</dbReference>
<dbReference type="InterPro" id="IPR032675">
    <property type="entry name" value="LRR_dom_sf"/>
</dbReference>
<evidence type="ECO:0008006" key="3">
    <source>
        <dbReference type="Google" id="ProtNLM"/>
    </source>
</evidence>
<reference evidence="1 2" key="1">
    <citation type="submission" date="2021-08" db="EMBL/GenBank/DDBJ databases">
        <title>Draft Genome Sequence of Phanerochaete sordida strain YK-624.</title>
        <authorList>
            <person name="Mori T."/>
            <person name="Dohra H."/>
            <person name="Suzuki T."/>
            <person name="Kawagishi H."/>
            <person name="Hirai H."/>
        </authorList>
    </citation>
    <scope>NUCLEOTIDE SEQUENCE [LARGE SCALE GENOMIC DNA]</scope>
    <source>
        <strain evidence="1 2">YK-624</strain>
    </source>
</reference>
<comment type="caution">
    <text evidence="1">The sequence shown here is derived from an EMBL/GenBank/DDBJ whole genome shotgun (WGS) entry which is preliminary data.</text>
</comment>
<dbReference type="AlphaFoldDB" id="A0A9P3GK91"/>
<sequence length="382" mass="42092">MLTTTAFLNHLRQRFQGDYVFSNAQTVTIDPFFEPFWDLFGHSKIASCSVETRESGTTATFLSRLAVCASQLKHLQLQVPVSSTLIEVLESQTSLFSACTSLRSFCGQLSVSSPNIPSPGIHLLATPSLFRPFTLSKLTQLELSGPDEYLSAFIRASSLSLLESIKLCFLTNHMRDGQLDPGFTRGFVAVIDALSRFVHLRSLSISADEPSGSPAVLSSNIFVPLTRLHLLTRLQTENLFVDLQPGHIPQLAEAWPHMRELRLVYNPRYTPRDQHPRPSICVEDLLPFGTHCPELQEVAVVVAADLAHSATPRADVPLVHSNGRELYLGSFLVQPGEECARTVRFIRGVLRGACDSLMMLDAQELVAVQAFLGEACMPVGSM</sequence>
<name>A0A9P3GK91_9APHY</name>
<evidence type="ECO:0000313" key="1">
    <source>
        <dbReference type="EMBL" id="GJE95044.1"/>
    </source>
</evidence>
<organism evidence="1 2">
    <name type="scientific">Phanerochaete sordida</name>
    <dbReference type="NCBI Taxonomy" id="48140"/>
    <lineage>
        <taxon>Eukaryota</taxon>
        <taxon>Fungi</taxon>
        <taxon>Dikarya</taxon>
        <taxon>Basidiomycota</taxon>
        <taxon>Agaricomycotina</taxon>
        <taxon>Agaricomycetes</taxon>
        <taxon>Polyporales</taxon>
        <taxon>Phanerochaetaceae</taxon>
        <taxon>Phanerochaete</taxon>
    </lineage>
</organism>
<keyword evidence="2" id="KW-1185">Reference proteome</keyword>
<dbReference type="Gene3D" id="3.80.10.10">
    <property type="entry name" value="Ribonuclease Inhibitor"/>
    <property type="match status" value="1"/>
</dbReference>
<evidence type="ECO:0000313" key="2">
    <source>
        <dbReference type="Proteomes" id="UP000703269"/>
    </source>
</evidence>
<dbReference type="EMBL" id="BPQB01000045">
    <property type="protein sequence ID" value="GJE95044.1"/>
    <property type="molecule type" value="Genomic_DNA"/>
</dbReference>
<gene>
    <name evidence="1" type="ORF">PsYK624_112230</name>
</gene>
<protein>
    <recommendedName>
        <fullName evidence="3">F-box domain-containing protein</fullName>
    </recommendedName>
</protein>